<dbReference type="EMBL" id="JASBWV010000015">
    <property type="protein sequence ID" value="KAJ9122062.1"/>
    <property type="molecule type" value="Genomic_DNA"/>
</dbReference>
<sequence length="239" mass="27289">MTLTPTAAYEILKSIVAQDTVLVLYDLKGNEKSMFVNLLSLKTVFGLEHSNLKFPKDEEGLYRIRPNVRCTPAFFFGLNLAYTRLSHQGDPSLIRRSDQALNQNLIASLSLTGVKKILHFAEFYGIRGVHAELERLICTDTFLDDRQNQWTDRDIQQYLVSNRKPSAETAEVGKGFQQFVAGLSRYEEGIYLVHLDIMIRRRELKDAQLAVYYASLVENGDKVYLEGDSDKVRFEEVAV</sequence>
<comment type="caution">
    <text evidence="1">The sequence shown here is derived from an EMBL/GenBank/DDBJ whole genome shotgun (WGS) entry which is preliminary data.</text>
</comment>
<reference evidence="1" key="1">
    <citation type="submission" date="2023-04" db="EMBL/GenBank/DDBJ databases">
        <title>Draft Genome sequencing of Naganishia species isolated from polar environments using Oxford Nanopore Technology.</title>
        <authorList>
            <person name="Leo P."/>
            <person name="Venkateswaran K."/>
        </authorList>
    </citation>
    <scope>NUCLEOTIDE SEQUENCE</scope>
    <source>
        <strain evidence="1">DBVPG 5303</strain>
    </source>
</reference>
<evidence type="ECO:0000313" key="2">
    <source>
        <dbReference type="Proteomes" id="UP001234202"/>
    </source>
</evidence>
<dbReference type="Proteomes" id="UP001234202">
    <property type="component" value="Unassembled WGS sequence"/>
</dbReference>
<gene>
    <name evidence="1" type="ORF">QFC24_004289</name>
</gene>
<protein>
    <submittedName>
        <fullName evidence="1">Uncharacterized protein</fullName>
    </submittedName>
</protein>
<accession>A0ACC2XDQ5</accession>
<evidence type="ECO:0000313" key="1">
    <source>
        <dbReference type="EMBL" id="KAJ9122062.1"/>
    </source>
</evidence>
<name>A0ACC2XDQ5_9TREE</name>
<organism evidence="1 2">
    <name type="scientific">Naganishia onofrii</name>
    <dbReference type="NCBI Taxonomy" id="1851511"/>
    <lineage>
        <taxon>Eukaryota</taxon>
        <taxon>Fungi</taxon>
        <taxon>Dikarya</taxon>
        <taxon>Basidiomycota</taxon>
        <taxon>Agaricomycotina</taxon>
        <taxon>Tremellomycetes</taxon>
        <taxon>Filobasidiales</taxon>
        <taxon>Filobasidiaceae</taxon>
        <taxon>Naganishia</taxon>
    </lineage>
</organism>
<proteinExistence type="predicted"/>
<keyword evidence="2" id="KW-1185">Reference proteome</keyword>